<evidence type="ECO:0000259" key="1">
    <source>
        <dbReference type="PROSITE" id="PS51746"/>
    </source>
</evidence>
<gene>
    <name evidence="2" type="ORF">EDC23_1550</name>
</gene>
<feature type="domain" description="PPM-type phosphatase" evidence="1">
    <location>
        <begin position="10"/>
        <end position="256"/>
    </location>
</feature>
<dbReference type="SMART" id="SM00332">
    <property type="entry name" value="PP2Cc"/>
    <property type="match status" value="1"/>
</dbReference>
<dbReference type="PROSITE" id="PS51746">
    <property type="entry name" value="PPM_2"/>
    <property type="match status" value="1"/>
</dbReference>
<evidence type="ECO:0000313" key="3">
    <source>
        <dbReference type="Proteomes" id="UP000294914"/>
    </source>
</evidence>
<dbReference type="OrthoDB" id="9801841at2"/>
<dbReference type="InterPro" id="IPR001932">
    <property type="entry name" value="PPM-type_phosphatase-like_dom"/>
</dbReference>
<name>A0A4R8ILI2_9GAMM</name>
<dbReference type="SMART" id="SM00331">
    <property type="entry name" value="PP2C_SIG"/>
    <property type="match status" value="1"/>
</dbReference>
<dbReference type="EMBL" id="SOQX01000003">
    <property type="protein sequence ID" value="TDY01661.1"/>
    <property type="molecule type" value="Genomic_DNA"/>
</dbReference>
<dbReference type="AlphaFoldDB" id="A0A4R8ILI2"/>
<dbReference type="GO" id="GO:0004722">
    <property type="term" value="F:protein serine/threonine phosphatase activity"/>
    <property type="evidence" value="ECO:0007669"/>
    <property type="project" value="InterPro"/>
</dbReference>
<dbReference type="InterPro" id="IPR036457">
    <property type="entry name" value="PPM-type-like_dom_sf"/>
</dbReference>
<dbReference type="NCBIfam" id="NF033484">
    <property type="entry name" value="Stp1_PP2C_phos"/>
    <property type="match status" value="1"/>
</dbReference>
<dbReference type="Gene3D" id="3.60.40.10">
    <property type="entry name" value="PPM-type phosphatase domain"/>
    <property type="match status" value="1"/>
</dbReference>
<reference evidence="2 3" key="1">
    <citation type="submission" date="2019-03" db="EMBL/GenBank/DDBJ databases">
        <title>Genomic Encyclopedia of Type Strains, Phase IV (KMG-IV): sequencing the most valuable type-strain genomes for metagenomic binning, comparative biology and taxonomic classification.</title>
        <authorList>
            <person name="Goeker M."/>
        </authorList>
    </citation>
    <scope>NUCLEOTIDE SEQUENCE [LARGE SCALE GENOMIC DNA]</scope>
    <source>
        <strain evidence="2 3">DSM 16326</strain>
    </source>
</reference>
<evidence type="ECO:0000313" key="2">
    <source>
        <dbReference type="EMBL" id="TDY01661.1"/>
    </source>
</evidence>
<dbReference type="InterPro" id="IPR015655">
    <property type="entry name" value="PP2C"/>
</dbReference>
<sequence length="265" mass="29065">MLGDSTNLVIYGISDVGKMREHNEDHISWDKDMGLVIVADGMGGHNAGEVASEIAVNSIREVLHDVLHPDMQGSLNIALDDAVREAVCYANDEINRQARENPAYYGMGTTIVLNLFYDDRLISAHVGDSRGYRLRDDKLERLTNDHSLVQEMVDNGYLSQEDAQLSASRNLITRALGIADTVDVDVTEIKAEYGDVYILCTDGLTDLVSDDEIMTLIREYRSETEGCDLEGAAEALIALANDKGGKDNISVVLACLQKTFSDSSM</sequence>
<dbReference type="Proteomes" id="UP000294914">
    <property type="component" value="Unassembled WGS sequence"/>
</dbReference>
<dbReference type="Pfam" id="PF13672">
    <property type="entry name" value="PP2C_2"/>
    <property type="match status" value="1"/>
</dbReference>
<protein>
    <submittedName>
        <fullName evidence="2">Protein phosphatase</fullName>
    </submittedName>
</protein>
<keyword evidence="3" id="KW-1185">Reference proteome</keyword>
<comment type="caution">
    <text evidence="2">The sequence shown here is derived from an EMBL/GenBank/DDBJ whole genome shotgun (WGS) entry which is preliminary data.</text>
</comment>
<dbReference type="RefSeq" id="WP_134082974.1">
    <property type="nucleotide sequence ID" value="NZ_SOQX01000003.1"/>
</dbReference>
<dbReference type="SUPFAM" id="SSF81606">
    <property type="entry name" value="PP2C-like"/>
    <property type="match status" value="1"/>
</dbReference>
<proteinExistence type="predicted"/>
<dbReference type="CDD" id="cd00143">
    <property type="entry name" value="PP2Cc"/>
    <property type="match status" value="1"/>
</dbReference>
<accession>A0A4R8ILI2</accession>
<organism evidence="2 3">
    <name type="scientific">Thiohalophilus thiocyanatoxydans</name>
    <dbReference type="NCBI Taxonomy" id="381308"/>
    <lineage>
        <taxon>Bacteria</taxon>
        <taxon>Pseudomonadati</taxon>
        <taxon>Pseudomonadota</taxon>
        <taxon>Gammaproteobacteria</taxon>
        <taxon>Thiohalomonadales</taxon>
        <taxon>Thiohalophilaceae</taxon>
        <taxon>Thiohalophilus</taxon>
    </lineage>
</organism>
<dbReference type="PANTHER" id="PTHR47992">
    <property type="entry name" value="PROTEIN PHOSPHATASE"/>
    <property type="match status" value="1"/>
</dbReference>